<keyword evidence="12" id="KW-1185">Reference proteome</keyword>
<dbReference type="Proteomes" id="UP001148838">
    <property type="component" value="Unassembled WGS sequence"/>
</dbReference>
<keyword evidence="5" id="KW-0442">Lipid degradation</keyword>
<feature type="compositionally biased region" description="Basic and acidic residues" evidence="8">
    <location>
        <begin position="439"/>
        <end position="490"/>
    </location>
</feature>
<name>A0ABQ8SA36_PERAM</name>
<keyword evidence="6" id="KW-0443">Lipid metabolism</keyword>
<gene>
    <name evidence="11" type="ORF">ANN_19512</name>
</gene>
<evidence type="ECO:0000256" key="8">
    <source>
        <dbReference type="SAM" id="MobiDB-lite"/>
    </source>
</evidence>
<dbReference type="Pfam" id="PF05826">
    <property type="entry name" value="Phospholip_A2_2"/>
    <property type="match status" value="1"/>
</dbReference>
<feature type="region of interest" description="Disordered" evidence="8">
    <location>
        <begin position="419"/>
        <end position="505"/>
    </location>
</feature>
<sequence>MYPTRSSNVHHLRRWALIILFLPPPPDGADRSFASYYIFIHVHILKGGRVAHLVEQLATDWKVQGSIPGGDRIFSRCQTFRTAPRFTQPSVKLSTGSFPGVKGGQRVVPTTPSHSSAEVMESMGLYLHAPQVPSWHEFLLLLTACGLLLTGPARCVVLMTDPAMTRLVAISGRGPTCVVYTDRPAIRRMILESDPTLVREVNPLDLSAVAKACRKSNVSHRMGQGGFIYPAGRQNVHDEESSGRPTIIIDDLVEQRSICLLMTSTKEHAKNHKKSEIGHKLIKCISFRFGLQPPIRARCFLGERLSKSEIIVYLKNLTSSAHCILGLAPLPAEKTLHYAAIERIPNLTGEQSDGITVFRIPPMTSLMLHRCRTGAINLQRWWQAPSAAISESDWFLYRAGISRRMASCTVVSWRRARGRHGALAEDKENKGKVRRTRGRQGEHGKDEENKGKIRRPREDKEKRGRKREDKKAKKGRQGEKEKTGGKGEDKKKRKTERKREDTKWCGPGDIAEDYDDLGRYTEEDKCCRDHDRCPDQLAPGQCLYGICNHTPFTM</sequence>
<dbReference type="PROSITE" id="PS00118">
    <property type="entry name" value="PA2_HIS"/>
    <property type="match status" value="1"/>
</dbReference>
<keyword evidence="4" id="KW-0964">Secreted</keyword>
<keyword evidence="9" id="KW-0732">Signal</keyword>
<dbReference type="SUPFAM" id="SSF48619">
    <property type="entry name" value="Phospholipase A2, PLA2"/>
    <property type="match status" value="1"/>
</dbReference>
<evidence type="ECO:0000256" key="3">
    <source>
        <dbReference type="ARBA" id="ARBA00013278"/>
    </source>
</evidence>
<accession>A0ABQ8SA36</accession>
<proteinExistence type="predicted"/>
<evidence type="ECO:0000256" key="6">
    <source>
        <dbReference type="ARBA" id="ARBA00023098"/>
    </source>
</evidence>
<protein>
    <recommendedName>
        <fullName evidence="3">phospholipase A2</fullName>
        <ecNumber evidence="3">3.1.1.4</ecNumber>
    </recommendedName>
    <alternativeName>
        <fullName evidence="7">Phosphatidylcholine 2-acylhydrolase</fullName>
    </alternativeName>
</protein>
<dbReference type="InterPro" id="IPR033113">
    <property type="entry name" value="PLA2_histidine"/>
</dbReference>
<evidence type="ECO:0000256" key="7">
    <source>
        <dbReference type="ARBA" id="ARBA00029903"/>
    </source>
</evidence>
<dbReference type="InterPro" id="IPR016090">
    <property type="entry name" value="PLA2-like_dom"/>
</dbReference>
<dbReference type="EC" id="3.1.1.4" evidence="3"/>
<evidence type="ECO:0000259" key="10">
    <source>
        <dbReference type="Pfam" id="PF05826"/>
    </source>
</evidence>
<evidence type="ECO:0000256" key="4">
    <source>
        <dbReference type="ARBA" id="ARBA00022525"/>
    </source>
</evidence>
<feature type="compositionally biased region" description="Basic and acidic residues" evidence="8">
    <location>
        <begin position="422"/>
        <end position="431"/>
    </location>
</feature>
<reference evidence="11 12" key="1">
    <citation type="journal article" date="2022" name="Allergy">
        <title>Genome assembly and annotation of Periplaneta americana reveal a comprehensive cockroach allergen profile.</title>
        <authorList>
            <person name="Wang L."/>
            <person name="Xiong Q."/>
            <person name="Saelim N."/>
            <person name="Wang L."/>
            <person name="Nong W."/>
            <person name="Wan A.T."/>
            <person name="Shi M."/>
            <person name="Liu X."/>
            <person name="Cao Q."/>
            <person name="Hui J.H.L."/>
            <person name="Sookrung N."/>
            <person name="Leung T.F."/>
            <person name="Tungtrongchitr A."/>
            <person name="Tsui S.K.W."/>
        </authorList>
    </citation>
    <scope>NUCLEOTIDE SEQUENCE [LARGE SCALE GENOMIC DNA]</scope>
    <source>
        <strain evidence="11">PWHHKU_190912</strain>
    </source>
</reference>
<evidence type="ECO:0000313" key="12">
    <source>
        <dbReference type="Proteomes" id="UP001148838"/>
    </source>
</evidence>
<evidence type="ECO:0000256" key="2">
    <source>
        <dbReference type="ARBA" id="ARBA00004613"/>
    </source>
</evidence>
<feature type="domain" description="Phospholipase A2-like central" evidence="10">
    <location>
        <begin position="501"/>
        <end position="554"/>
    </location>
</feature>
<evidence type="ECO:0000313" key="11">
    <source>
        <dbReference type="EMBL" id="KAJ4430919.1"/>
    </source>
</evidence>
<evidence type="ECO:0000256" key="9">
    <source>
        <dbReference type="SAM" id="SignalP"/>
    </source>
</evidence>
<dbReference type="InterPro" id="IPR036444">
    <property type="entry name" value="PLipase_A2_dom_sf"/>
</dbReference>
<evidence type="ECO:0000256" key="5">
    <source>
        <dbReference type="ARBA" id="ARBA00022963"/>
    </source>
</evidence>
<feature type="signal peptide" evidence="9">
    <location>
        <begin position="1"/>
        <end position="28"/>
    </location>
</feature>
<comment type="caution">
    <text evidence="11">The sequence shown here is derived from an EMBL/GenBank/DDBJ whole genome shotgun (WGS) entry which is preliminary data.</text>
</comment>
<comment type="cofactor">
    <cofactor evidence="1">
        <name>Ca(2+)</name>
        <dbReference type="ChEBI" id="CHEBI:29108"/>
    </cofactor>
</comment>
<comment type="subcellular location">
    <subcellularLocation>
        <location evidence="2">Secreted</location>
    </subcellularLocation>
</comment>
<organism evidence="11 12">
    <name type="scientific">Periplaneta americana</name>
    <name type="common">American cockroach</name>
    <name type="synonym">Blatta americana</name>
    <dbReference type="NCBI Taxonomy" id="6978"/>
    <lineage>
        <taxon>Eukaryota</taxon>
        <taxon>Metazoa</taxon>
        <taxon>Ecdysozoa</taxon>
        <taxon>Arthropoda</taxon>
        <taxon>Hexapoda</taxon>
        <taxon>Insecta</taxon>
        <taxon>Pterygota</taxon>
        <taxon>Neoptera</taxon>
        <taxon>Polyneoptera</taxon>
        <taxon>Dictyoptera</taxon>
        <taxon>Blattodea</taxon>
        <taxon>Blattoidea</taxon>
        <taxon>Blattidae</taxon>
        <taxon>Blattinae</taxon>
        <taxon>Periplaneta</taxon>
    </lineage>
</organism>
<dbReference type="EMBL" id="JAJSOF020000031">
    <property type="protein sequence ID" value="KAJ4430919.1"/>
    <property type="molecule type" value="Genomic_DNA"/>
</dbReference>
<dbReference type="PANTHER" id="PTHR12253">
    <property type="entry name" value="RH14732P"/>
    <property type="match status" value="1"/>
</dbReference>
<feature type="chain" id="PRO_5045555103" description="phospholipase A2" evidence="9">
    <location>
        <begin position="29"/>
        <end position="554"/>
    </location>
</feature>
<evidence type="ECO:0000256" key="1">
    <source>
        <dbReference type="ARBA" id="ARBA00001913"/>
    </source>
</evidence>
<dbReference type="Gene3D" id="1.20.90.10">
    <property type="entry name" value="Phospholipase A2 domain"/>
    <property type="match status" value="1"/>
</dbReference>